<evidence type="ECO:0000256" key="1">
    <source>
        <dbReference type="SAM" id="Coils"/>
    </source>
</evidence>
<evidence type="ECO:0000313" key="2">
    <source>
        <dbReference type="EMBL" id="KDM90861.1"/>
    </source>
</evidence>
<keyword evidence="3" id="KW-1185">Reference proteome</keyword>
<gene>
    <name evidence="2" type="ORF">EA58_13960</name>
</gene>
<dbReference type="AlphaFoldDB" id="A0A066RP15"/>
<dbReference type="STRING" id="1654360.EA58_13960"/>
<protein>
    <recommendedName>
        <fullName evidence="4">Flagellar protein FlgJ N-terminal domain-containing protein</fullName>
    </recommendedName>
</protein>
<evidence type="ECO:0008006" key="4">
    <source>
        <dbReference type="Google" id="ProtNLM"/>
    </source>
</evidence>
<feature type="coiled-coil region" evidence="1">
    <location>
        <begin position="66"/>
        <end position="93"/>
    </location>
</feature>
<name>A0A066RP15_9GAMM</name>
<keyword evidence="1" id="KW-0175">Coiled coil</keyword>
<sequence>MQIHDSFYMRGEISPAGHIKVENEVNAEKAATAFSALFIERMLNDIQTEASLFSNEKKTAGELMSIQMMNRAIAETIAENSQLKQTMQAYLEKNQK</sequence>
<proteinExistence type="predicted"/>
<comment type="caution">
    <text evidence="2">The sequence shown here is derived from an EMBL/GenBank/DDBJ whole genome shotgun (WGS) entry which is preliminary data.</text>
</comment>
<dbReference type="Proteomes" id="UP000027192">
    <property type="component" value="Unassembled WGS sequence"/>
</dbReference>
<reference evidence="2 3" key="1">
    <citation type="submission" date="2014-04" db="EMBL/GenBank/DDBJ databases">
        <title>Draft genome sequence of Photobacterium halotolerans S2753: a solonamide, ngercheumicin and holomycin producer.</title>
        <authorList>
            <person name="Machado H.R."/>
            <person name="Gram L."/>
        </authorList>
    </citation>
    <scope>NUCLEOTIDE SEQUENCE [LARGE SCALE GENOMIC DNA]</scope>
    <source>
        <strain evidence="2 3">S2753</strain>
    </source>
</reference>
<organism evidence="2 3">
    <name type="scientific">Photobacterium galatheae</name>
    <dbReference type="NCBI Taxonomy" id="1654360"/>
    <lineage>
        <taxon>Bacteria</taxon>
        <taxon>Pseudomonadati</taxon>
        <taxon>Pseudomonadota</taxon>
        <taxon>Gammaproteobacteria</taxon>
        <taxon>Vibrionales</taxon>
        <taxon>Vibrionaceae</taxon>
        <taxon>Photobacterium</taxon>
    </lineage>
</organism>
<evidence type="ECO:0000313" key="3">
    <source>
        <dbReference type="Proteomes" id="UP000027192"/>
    </source>
</evidence>
<dbReference type="RefSeq" id="WP_036753697.1">
    <property type="nucleotide sequence ID" value="NZ_JAGSGC010000004.1"/>
</dbReference>
<accession>A0A066RP15</accession>
<dbReference type="EMBL" id="JMIB01000027">
    <property type="protein sequence ID" value="KDM90861.1"/>
    <property type="molecule type" value="Genomic_DNA"/>
</dbReference>